<dbReference type="RefSeq" id="WP_192017757.1">
    <property type="nucleotide sequence ID" value="NZ_JACYTP010000021.1"/>
</dbReference>
<reference evidence="1 2" key="1">
    <citation type="submission" date="2020-09" db="EMBL/GenBank/DDBJ databases">
        <title>Photobacterium sp. CAU 1568 isolated from sand of Sido Beach.</title>
        <authorList>
            <person name="Kim W."/>
        </authorList>
    </citation>
    <scope>NUCLEOTIDE SEQUENCE [LARGE SCALE GENOMIC DNA]</scope>
    <source>
        <strain evidence="1 2">CAU 1568</strain>
    </source>
</reference>
<proteinExistence type="predicted"/>
<dbReference type="EMBL" id="JACYTP010000021">
    <property type="protein sequence ID" value="MBD8515188.1"/>
    <property type="molecule type" value="Genomic_DNA"/>
</dbReference>
<evidence type="ECO:0000313" key="2">
    <source>
        <dbReference type="Proteomes" id="UP000649768"/>
    </source>
</evidence>
<sequence>MSQFTAVELIELLRDRLQESADCMSADIENIRRSGRTTADMIRMVEDARYFVSEADTFLATSKEEVPA</sequence>
<comment type="caution">
    <text evidence="1">The sequence shown here is derived from an EMBL/GenBank/DDBJ whole genome shotgun (WGS) entry which is preliminary data.</text>
</comment>
<dbReference type="Proteomes" id="UP000649768">
    <property type="component" value="Unassembled WGS sequence"/>
</dbReference>
<accession>A0ABR9BRI4</accession>
<gene>
    <name evidence="1" type="ORF">IFO68_21135</name>
</gene>
<keyword evidence="2" id="KW-1185">Reference proteome</keyword>
<organism evidence="1 2">
    <name type="scientific">Photobacterium arenosum</name>
    <dbReference type="NCBI Taxonomy" id="2774143"/>
    <lineage>
        <taxon>Bacteria</taxon>
        <taxon>Pseudomonadati</taxon>
        <taxon>Pseudomonadota</taxon>
        <taxon>Gammaproteobacteria</taxon>
        <taxon>Vibrionales</taxon>
        <taxon>Vibrionaceae</taxon>
        <taxon>Photobacterium</taxon>
    </lineage>
</organism>
<evidence type="ECO:0000313" key="1">
    <source>
        <dbReference type="EMBL" id="MBD8515188.1"/>
    </source>
</evidence>
<name>A0ABR9BRI4_9GAMM</name>
<protein>
    <submittedName>
        <fullName evidence="1">Uncharacterized protein</fullName>
    </submittedName>
</protein>